<evidence type="ECO:0000313" key="1">
    <source>
        <dbReference type="EMBL" id="TQS45914.1"/>
    </source>
</evidence>
<evidence type="ECO:0000313" key="2">
    <source>
        <dbReference type="Proteomes" id="UP000317982"/>
    </source>
</evidence>
<name>A0A545AX62_9ACTN</name>
<dbReference type="OrthoDB" id="7869604at2"/>
<dbReference type="Proteomes" id="UP000317982">
    <property type="component" value="Unassembled WGS sequence"/>
</dbReference>
<dbReference type="EMBL" id="VIRS01000003">
    <property type="protein sequence ID" value="TQS45914.1"/>
    <property type="molecule type" value="Genomic_DNA"/>
</dbReference>
<reference evidence="1 2" key="1">
    <citation type="submission" date="2019-07" db="EMBL/GenBank/DDBJ databases">
        <title>Cryptosporangium phraense sp. nov., isolated from plant litter.</title>
        <authorList>
            <person name="Suriyachadkun C."/>
        </authorList>
    </citation>
    <scope>NUCLEOTIDE SEQUENCE [LARGE SCALE GENOMIC DNA]</scope>
    <source>
        <strain evidence="1 2">A-T 5661</strain>
    </source>
</reference>
<keyword evidence="2" id="KW-1185">Reference proteome</keyword>
<sequence>MAGTPEGFTYRVRKSGDVEVRHHGRAATVLRGAVAARFLADVERGDPQQLMARLTGNYKHGNERR</sequence>
<proteinExistence type="predicted"/>
<accession>A0A545AX62</accession>
<gene>
    <name evidence="1" type="ORF">FL583_05290</name>
</gene>
<comment type="caution">
    <text evidence="1">The sequence shown here is derived from an EMBL/GenBank/DDBJ whole genome shotgun (WGS) entry which is preliminary data.</text>
</comment>
<dbReference type="RefSeq" id="WP_142703321.1">
    <property type="nucleotide sequence ID" value="NZ_VIRS01000003.1"/>
</dbReference>
<dbReference type="InParanoid" id="A0A545AX62"/>
<protein>
    <submittedName>
        <fullName evidence="1">Uncharacterized protein</fullName>
    </submittedName>
</protein>
<organism evidence="1 2">
    <name type="scientific">Cryptosporangium phraense</name>
    <dbReference type="NCBI Taxonomy" id="2593070"/>
    <lineage>
        <taxon>Bacteria</taxon>
        <taxon>Bacillati</taxon>
        <taxon>Actinomycetota</taxon>
        <taxon>Actinomycetes</taxon>
        <taxon>Cryptosporangiales</taxon>
        <taxon>Cryptosporangiaceae</taxon>
        <taxon>Cryptosporangium</taxon>
    </lineage>
</organism>
<dbReference type="AlphaFoldDB" id="A0A545AX62"/>